<feature type="coiled-coil region" evidence="1">
    <location>
        <begin position="156"/>
        <end position="183"/>
    </location>
</feature>
<evidence type="ECO:0000313" key="2">
    <source>
        <dbReference type="EMBL" id="MBC5686323.1"/>
    </source>
</evidence>
<evidence type="ECO:0000256" key="1">
    <source>
        <dbReference type="SAM" id="Coils"/>
    </source>
</evidence>
<accession>A0ABR7GFW3</accession>
<protein>
    <submittedName>
        <fullName evidence="2">Uncharacterized protein</fullName>
    </submittedName>
</protein>
<gene>
    <name evidence="2" type="ORF">H8R94_06830</name>
</gene>
<proteinExistence type="predicted"/>
<sequence length="203" mass="23065">MELGINDIRNTQNIQNLKSAKRQDDSFADTIQLPNRDMSGGHAPYDYLAKDGEINYNGVIFRLDTKQNQLHLGDTSDKSKCLNIQLSGGGYLVVNKDNLGQLSDVIGMFNAKDQFLILNALMMERKIKETKGEIEEADSIMIGGKAYTQKEWDQTIDRFDEAEENLQEQVDQAEEEAAQKAMSESDIHIAYERMRKPRRDKTA</sequence>
<comment type="caution">
    <text evidence="2">The sequence shown here is derived from an EMBL/GenBank/DDBJ whole genome shotgun (WGS) entry which is preliminary data.</text>
</comment>
<keyword evidence="1" id="KW-0175">Coiled coil</keyword>
<name>A0ABR7GFW3_9FIRM</name>
<organism evidence="2 3">
    <name type="scientific">Roseburia lenta</name>
    <dbReference type="NCBI Taxonomy" id="2763061"/>
    <lineage>
        <taxon>Bacteria</taxon>
        <taxon>Bacillati</taxon>
        <taxon>Bacillota</taxon>
        <taxon>Clostridia</taxon>
        <taxon>Lachnospirales</taxon>
        <taxon>Lachnospiraceae</taxon>
        <taxon>Roseburia</taxon>
    </lineage>
</organism>
<evidence type="ECO:0000313" key="3">
    <source>
        <dbReference type="Proteomes" id="UP000643810"/>
    </source>
</evidence>
<dbReference type="Proteomes" id="UP000643810">
    <property type="component" value="Unassembled WGS sequence"/>
</dbReference>
<reference evidence="2 3" key="1">
    <citation type="submission" date="2020-08" db="EMBL/GenBank/DDBJ databases">
        <title>Genome public.</title>
        <authorList>
            <person name="Liu C."/>
            <person name="Sun Q."/>
        </authorList>
    </citation>
    <scope>NUCLEOTIDE SEQUENCE [LARGE SCALE GENOMIC DNA]</scope>
    <source>
        <strain evidence="2 3">NSJ-9</strain>
    </source>
</reference>
<keyword evidence="3" id="KW-1185">Reference proteome</keyword>
<dbReference type="RefSeq" id="WP_118280572.1">
    <property type="nucleotide sequence ID" value="NZ_JACOPG010000002.1"/>
</dbReference>
<dbReference type="EMBL" id="JACOPG010000002">
    <property type="protein sequence ID" value="MBC5686323.1"/>
    <property type="molecule type" value="Genomic_DNA"/>
</dbReference>